<feature type="domain" description="Carrier" evidence="11">
    <location>
        <begin position="1469"/>
        <end position="1544"/>
    </location>
</feature>
<dbReference type="PROSITE" id="PS00606">
    <property type="entry name" value="KS3_1"/>
    <property type="match status" value="2"/>
</dbReference>
<dbReference type="SUPFAM" id="SSF51735">
    <property type="entry name" value="NAD(P)-binding Rossmann-fold domains"/>
    <property type="match status" value="5"/>
</dbReference>
<dbReference type="SUPFAM" id="SSF52151">
    <property type="entry name" value="FabD/lysophospholipase-like"/>
    <property type="match status" value="2"/>
</dbReference>
<dbReference type="Pfam" id="PF16197">
    <property type="entry name" value="KAsynt_C_assoc"/>
    <property type="match status" value="2"/>
</dbReference>
<feature type="compositionally biased region" description="Basic and acidic residues" evidence="10">
    <location>
        <begin position="465"/>
        <end position="479"/>
    </location>
</feature>
<keyword evidence="5" id="KW-0808">Transferase</keyword>
<keyword evidence="4" id="KW-0597">Phosphoprotein</keyword>
<dbReference type="InterPro" id="IPR016039">
    <property type="entry name" value="Thiolase-like"/>
</dbReference>
<dbReference type="InterPro" id="IPR015083">
    <property type="entry name" value="NorB/c/GfsB-D-like_docking"/>
</dbReference>
<dbReference type="SMART" id="SM00829">
    <property type="entry name" value="PKS_ER"/>
    <property type="match status" value="1"/>
</dbReference>
<dbReference type="InterPro" id="IPR016035">
    <property type="entry name" value="Acyl_Trfase/lysoPLipase"/>
</dbReference>
<keyword evidence="7" id="KW-0511">Multifunctional enzyme</keyword>
<comment type="pathway">
    <text evidence="2">Antibiotic biosynthesis.</text>
</comment>
<dbReference type="InterPro" id="IPR041618">
    <property type="entry name" value="PKS_DE"/>
</dbReference>
<dbReference type="InterPro" id="IPR011032">
    <property type="entry name" value="GroES-like_sf"/>
</dbReference>
<feature type="active site" description="Proton acceptor; for dehydratase activity" evidence="9">
    <location>
        <position position="2489"/>
    </location>
</feature>
<dbReference type="InterPro" id="IPR014031">
    <property type="entry name" value="Ketoacyl_synth_C"/>
</dbReference>
<dbReference type="InterPro" id="IPR001227">
    <property type="entry name" value="Ac_transferase_dom_sf"/>
</dbReference>
<dbReference type="InterPro" id="IPR006162">
    <property type="entry name" value="Ppantetheine_attach_site"/>
</dbReference>
<dbReference type="InterPro" id="IPR020807">
    <property type="entry name" value="PKS_DH"/>
</dbReference>
<dbReference type="InterPro" id="IPR049552">
    <property type="entry name" value="PKS_DH_N"/>
</dbReference>
<dbReference type="SUPFAM" id="SSF50129">
    <property type="entry name" value="GroES-like"/>
    <property type="match status" value="1"/>
</dbReference>
<evidence type="ECO:0000256" key="6">
    <source>
        <dbReference type="ARBA" id="ARBA00023194"/>
    </source>
</evidence>
<dbReference type="InterPro" id="IPR032821">
    <property type="entry name" value="PKS_assoc"/>
</dbReference>
<dbReference type="PROSITE" id="PS50075">
    <property type="entry name" value="CARRIER"/>
    <property type="match status" value="2"/>
</dbReference>
<comment type="cofactor">
    <cofactor evidence="1">
        <name>pantetheine 4'-phosphate</name>
        <dbReference type="ChEBI" id="CHEBI:47942"/>
    </cofactor>
</comment>
<dbReference type="InterPro" id="IPR050091">
    <property type="entry name" value="PKS_NRPS_Biosynth_Enz"/>
</dbReference>
<dbReference type="Gene3D" id="3.40.47.10">
    <property type="match status" value="2"/>
</dbReference>
<dbReference type="InterPro" id="IPR055123">
    <property type="entry name" value="SpnB-like_Rossmann"/>
</dbReference>
<feature type="domain" description="Ketosynthase family 3 (KS3)" evidence="12">
    <location>
        <begin position="33"/>
        <end position="457"/>
    </location>
</feature>
<dbReference type="Proteomes" id="UP001218629">
    <property type="component" value="Chromosome"/>
</dbReference>
<reference evidence="14 15" key="1">
    <citation type="submission" date="2022-03" db="EMBL/GenBank/DDBJ databases">
        <title>Streptomyces yunnanensis P86,complete genome.</title>
        <authorList>
            <person name="Chen S."/>
            <person name="Zhang Q."/>
        </authorList>
    </citation>
    <scope>NUCLEOTIDE SEQUENCE [LARGE SCALE GENOMIC DNA]</scope>
    <source>
        <strain evidence="14 15">P86</strain>
    </source>
</reference>
<dbReference type="Pfam" id="PF00109">
    <property type="entry name" value="ketoacyl-synt"/>
    <property type="match status" value="2"/>
</dbReference>
<dbReference type="SMART" id="SM01294">
    <property type="entry name" value="PKS_PP_betabranch"/>
    <property type="match status" value="2"/>
</dbReference>
<dbReference type="SMART" id="SM00825">
    <property type="entry name" value="PKS_KS"/>
    <property type="match status" value="2"/>
</dbReference>
<dbReference type="InterPro" id="IPR020843">
    <property type="entry name" value="ER"/>
</dbReference>
<dbReference type="EMBL" id="CP095749">
    <property type="protein sequence ID" value="WEB40711.1"/>
    <property type="molecule type" value="Genomic_DNA"/>
</dbReference>
<dbReference type="Gene3D" id="3.10.129.110">
    <property type="entry name" value="Polyketide synthase dehydratase"/>
    <property type="match status" value="1"/>
</dbReference>
<dbReference type="SUPFAM" id="SSF47336">
    <property type="entry name" value="ACP-like"/>
    <property type="match status" value="2"/>
</dbReference>
<evidence type="ECO:0000256" key="9">
    <source>
        <dbReference type="PROSITE-ProRule" id="PRU01363"/>
    </source>
</evidence>
<sequence length="3714" mass="390918">MSNEEKLLDYLRRATVDLGEARRRVQELEAGEQEPIAIIGMSCRYPGGVNSPEDLWQLVADGGDAISPFPTDRGWDLAALYDPDPDHTGTSYVRESGFLHDAAEFDPALFGISPREALAMDPQQRLLLETSWEAFERAGIAPTALSGSRTGVFAGLMYHDYATRLHEVPDGVEGYLGTGNSGSVVSGRIAYTFGLEGPAVTIDTACSSSLVALHLAAQSLRKGECTLALAGGVTVMSTPAAFVEFSRQRGLAGDGRCKSFAGAADGTAWSEGAGMLLVERLSDAQRNGHPVLAVVRGTAVNQDGASSGLTAPNGPAQQRVIRQALDSAGLTPQQVDAVEAHGTGTTLGDPIEAQAILATYGQDRERPLWLGSFKSNIGHSQAAAGVGGVVKMVMAMRHGVLPKTLHVDEPTPKVDWSAGAVSLLTEQIEWPQTGEPRRAGVSSFGVSGTNAHVVLEQPPAAEPESEPKPELKSEPKSDSQSRPVTGVVPLVLSGATEQALRAQAARLLSYVDSTPDLRPTDVGFSLATGRVALEHRGALVAADLDSLRAGLEALATGDANGAVRGSATADDRAVFVFPGQGSQWVGMAVELLDSSPVFAESMRACAQALAPHVEWSLLDVLADAEALERVDVVQPVLFAVMVSLAALWRSYGVEPAAVVGHSQGEIAAACVAGALSLEDAARVVALRSKALLALSGRGGMVSVSLPVDEVAERLERWDGRISVAAVNGPGSIVVSGDVDALDELLADCEESGVRARRIPVDYASHSAHVEEIRDELLTILADITPRPSQVPFYSTVTVERIDTSVLDAEYWYRNLRQTVRFEETVQLLAEQGHRLFVESSAHPVLTLGVQETSEQVTAIGSLRRDEGGLDRFLLSLAEAHVQGVSVDWQTVFPGARRVDDLPTYAFQRQRYWLDAGSPAGAVDSVDAEFWRAVEREDLERVTDTLNVDGADPLSKVLPAMSAWRRARAEESTVNSWRYGVAWHAIGETTAARLSGNWLVVRPAGRTDEWTTATVAALTAHGAHVVEAEVTDVDREALRAALPSDIELSGVLSLLGPADEAHPLHPALSVGVAGTVALVQALGDAGIDAPLWCVTRGAVSVGGSDQVFNPAQAQVWGLGRVAALEHPERWGGLVDLPEALDDRAATRLVGVLAGAGDEDQLAVRSAGVFVRRLQPAPVAERGLRKWRPSGTVLVTGGTEPLGARVALWLAQQGAEHLLLTSPDPRDTADLEAELAELGAKVTVAVCDVTDRDAVARLLASVPAEHQLTAVAHSSPAAEMSALAETELGDFAQVLSSRVSGAAHLDELLDYDSLDVVVYFSSVAGVWGSGRQSAYAAGNAFLDALAERRRATGARALSVAWSPWQGSETAADADGAEFLRKRGVRAMAPDLALTVLQQVLDHNEPFVAVADVDWDRFLPGFTALRPSPLFAELPDVKRILAAAEQGKDEQSTTASELVRSLSGLAEPEQQRIVLDLVRDHLAAVLDHASTDAVAVERAFRELGFDSLTAVDLRNRLNTATGLKLPATLVFDYPTPVALAEFLRAELVGSDRAVAAVATVAPVDDEPIAIVGMGCRFPGDVRTPEELWQLVEGGHDAVTGLPENRGWDIDAFYDPTRQRSGSSYVRHGGFLHDADEFDPAFFGISPREALAMDPQHRLLLETSWEAFERAGIDPALVRGKQVGVFAGTNGQHYMPLLQSDQDTFDGYLATGNGASVLSGRVSYTFGLEGPAVTVDTACSSSLVALHLAAQALRQGECELALAGGVTVMSTPDMFFEFSRQNGLSEDGRSRAFAAGASGFGLAEGAGMLALERLSDARRNGHPVLAVLRGSAVNQDGASNGLTAPNGPSQQRVIRQALANAGLGTSDVDVVEAHGTGTTLGDPIEAQALLATYGQGRERALWLGSLKSNIGHTQAAAGVAGVMKMVLAMRHGVLPKTLHVDEPTPEVDWSAGAVSLLTEQVEWPQTGAPRRAAVSSFGISGTNAHVILEEAPPQVEAEPVAASAGAAPVGVVPGVVPWVVSGKTEAALRAQASRLLSYVDATPGLNPAEAGLSLAAGRAAFEHRAAVVGADLAAFRSGLAALADAGSAPHLVQGVAGGRKVVFVFPGQGSQWVGMAAELLDSSPVFADSMRACAQALAPHIEWSLLDVLADAEALERVDVVQPVLFAVMVSLAALWRSYGVEPAAVVGHSQGEIAAACVAGALSLDDAARVVALRSKALLALSGRGGMVSVSLPVDEVAERLERWDGRISIAAVNGPGSIVVSGDVDALDELLVDCEESGVRARRIPVDYASHSAHVEEIREELLSILAGISPRPSQVPFYSTVTVERIDTSVLDAEYWYRNLRQTVRFEETVQLLAEHGHRLFVESSAHPVLAMGIQETSEQIVALGSLRRDEGGLDRFLLSLAEAHVHGATVDWQTVFPDARRVDDLPTYAFQRQRYWPEAVAGRMGDLSAVGLDSADHPLLGAAVPLAEADGFLFAGRLSLATHPWLADHTVMGSVLLPGTAFVELAIRAGDQVGCGHLEELTLEAPLVLPERGGVHLQLVIDAADDSGRRALHLHSRQGDDGPWTRHATGTLNADQGTVAPEDGSWPPAGAVAVDLSGRYEYLAAQGYDYGPTFQGLRAAWRRGDEVFAEVALAPEQQDGAARFGLHPALLDAAVQAVGLGDFLPNAEHGYLPFAWSGVHLHAAGAAALRVKVSRAGQDAVALAVADSSGEPVASVASLVLRPVTEEQLAVADAATHDSLFRLDWSDIPVAENPAVPASPANPEAGHGRWALIGADELKLQAELATSGVELDAYPDLAVLGAADAVPELVFVTFPPNHGAGLSPAEVHGATGAALGIVQAWLADERFAESRLVLVTRGAVAAGESQDVSDLVHAPLWGLVRSAQLENPDRLVALDLDEHDASYQVVAAALATGEPQLAVREGVVSAPRLVRVTGDGSLVPPNSPAWRLDIAEKGTLENLALTECTADTEPLAEGQVRIEVRAAGLNFRDVLIALGMYPDEALMGSEGAGVVLEVGPGVTGLAPGDTVMGLLSGAFGRVSVTDHRLVTRMPSGWSFTQAASVPVVFLTAYYALKDLAGLRAGESVLIHAAAGGVGMAAVQLARHWGAEVFGTASPGKWDVLRSLGFDDAHIASSRTLDFEESFRSATDGQGVDVVLDSLAREFVDASLRLLPRGGRFVEMGKTDVRDAEQVADSHPGVTYRAFDLMDAGPDRIAEMLGELVGLFGRGVLRPLPVRGWDVRRAPEALRFLSQARHVGKLVLTVPRGVDPEGTALVTGATGVLGGLVARHLVVEHGVRRLVLVGRRGVEAPGAAELVAELTGLGASVSVAACDAADRDELAGVLAGVSREHPLTAVVHAAGVLDDGVVGSLSAERLAAVLRPKVDAAWNLHELTAGLDLSLFVLFSSVSGTLGGAGQANYAAANVFLDGLAAHRRALGLSGVSLAWGLWARSSGMTGHLGDVDVQRMTRVGVGALSVDEGLALFDAAIGRPEATVVPMRLDTRTLRAADVPPSLRGLARGPVRRMVEAGATASHGPSLAQRLAETPEADRGRVLLDLVRTHVATVLGHASGAAIEPGRAFQEVGFDSLTAVELRNRLNAATGLRLPPTLVFDYPTPTALAELLRAELLGDEAADGSSLLTELERLEATLAALVPDDMSAIAPDEQARADITARLKSLLSQWDDVRGDVDGRGVAEQIESASDDEIFDLIDSKWGREL</sequence>
<dbReference type="Pfam" id="PF22953">
    <property type="entry name" value="SpnB_Rossmann"/>
    <property type="match status" value="1"/>
</dbReference>
<dbReference type="InterPro" id="IPR036736">
    <property type="entry name" value="ACP-like_sf"/>
</dbReference>
<dbReference type="Pfam" id="PF21089">
    <property type="entry name" value="PKS_DH_N"/>
    <property type="match status" value="1"/>
</dbReference>
<dbReference type="InterPro" id="IPR042104">
    <property type="entry name" value="PKS_dehydratase_sf"/>
</dbReference>
<dbReference type="Gene3D" id="3.40.366.10">
    <property type="entry name" value="Malonyl-Coenzyme A Acyl Carrier Protein, domain 2"/>
    <property type="match status" value="2"/>
</dbReference>
<dbReference type="CDD" id="cd08956">
    <property type="entry name" value="KR_3_FAS_SDR_x"/>
    <property type="match status" value="1"/>
</dbReference>
<feature type="region of interest" description="N-terminal hotdog fold" evidence="9">
    <location>
        <begin position="2457"/>
        <end position="2579"/>
    </location>
</feature>
<dbReference type="SMART" id="SM00827">
    <property type="entry name" value="PKS_AT"/>
    <property type="match status" value="2"/>
</dbReference>
<dbReference type="InterPro" id="IPR057326">
    <property type="entry name" value="KR_dom"/>
</dbReference>
<dbReference type="SUPFAM" id="SSF53901">
    <property type="entry name" value="Thiolase-like"/>
    <property type="match status" value="2"/>
</dbReference>
<dbReference type="InterPro" id="IPR018201">
    <property type="entry name" value="Ketoacyl_synth_AS"/>
</dbReference>
<dbReference type="InterPro" id="IPR013968">
    <property type="entry name" value="PKS_KR"/>
</dbReference>
<evidence type="ECO:0000259" key="11">
    <source>
        <dbReference type="PROSITE" id="PS50075"/>
    </source>
</evidence>
<dbReference type="PROSITE" id="PS01162">
    <property type="entry name" value="QOR_ZETA_CRYSTAL"/>
    <property type="match status" value="1"/>
</dbReference>
<dbReference type="Gene3D" id="3.40.50.720">
    <property type="entry name" value="NAD(P)-binding Rossmann-like Domain"/>
    <property type="match status" value="2"/>
</dbReference>
<gene>
    <name evidence="14" type="ORF">MOV08_16420</name>
</gene>
<dbReference type="InterPro" id="IPR049551">
    <property type="entry name" value="PKS_DH_C"/>
</dbReference>
<keyword evidence="8" id="KW-0012">Acyltransferase</keyword>
<dbReference type="Pfam" id="PF08659">
    <property type="entry name" value="KR"/>
    <property type="match status" value="2"/>
</dbReference>
<name>A0ABY8A7N7_9ACTN</name>
<dbReference type="Pfam" id="PF18369">
    <property type="entry name" value="PKS_DE"/>
    <property type="match status" value="1"/>
</dbReference>
<feature type="region of interest" description="C-terminal hotdog fold" evidence="9">
    <location>
        <begin position="2591"/>
        <end position="2730"/>
    </location>
</feature>
<dbReference type="PROSITE" id="PS52004">
    <property type="entry name" value="KS3_2"/>
    <property type="match status" value="2"/>
</dbReference>
<dbReference type="CDD" id="cd00833">
    <property type="entry name" value="PKS"/>
    <property type="match status" value="2"/>
</dbReference>
<protein>
    <submittedName>
        <fullName evidence="14">SDR family NAD(P)-dependent oxidoreductase</fullName>
    </submittedName>
</protein>
<dbReference type="Pfam" id="PF00550">
    <property type="entry name" value="PP-binding"/>
    <property type="match status" value="2"/>
</dbReference>
<dbReference type="CDD" id="cd05195">
    <property type="entry name" value="enoyl_red"/>
    <property type="match status" value="1"/>
</dbReference>
<dbReference type="Pfam" id="PF00698">
    <property type="entry name" value="Acyl_transf_1"/>
    <property type="match status" value="2"/>
</dbReference>
<dbReference type="Gene3D" id="3.30.70.3290">
    <property type="match status" value="2"/>
</dbReference>
<evidence type="ECO:0000256" key="4">
    <source>
        <dbReference type="ARBA" id="ARBA00022553"/>
    </source>
</evidence>
<dbReference type="InterPro" id="IPR009081">
    <property type="entry name" value="PP-bd_ACP"/>
</dbReference>
<evidence type="ECO:0000256" key="1">
    <source>
        <dbReference type="ARBA" id="ARBA00001957"/>
    </source>
</evidence>
<dbReference type="SMART" id="SM00822">
    <property type="entry name" value="PKS_KR"/>
    <property type="match status" value="2"/>
</dbReference>
<evidence type="ECO:0000256" key="8">
    <source>
        <dbReference type="ARBA" id="ARBA00023315"/>
    </source>
</evidence>
<evidence type="ECO:0000256" key="7">
    <source>
        <dbReference type="ARBA" id="ARBA00023268"/>
    </source>
</evidence>
<dbReference type="InterPro" id="IPR020806">
    <property type="entry name" value="PKS_PP-bd"/>
</dbReference>
<dbReference type="SUPFAM" id="SSF55048">
    <property type="entry name" value="Probable ACP-binding domain of malonyl-CoA ACP transacylase"/>
    <property type="match status" value="2"/>
</dbReference>
<dbReference type="InterPro" id="IPR014043">
    <property type="entry name" value="Acyl_transferase_dom"/>
</dbReference>
<dbReference type="Pfam" id="PF08240">
    <property type="entry name" value="ADH_N"/>
    <property type="match status" value="1"/>
</dbReference>
<dbReference type="Pfam" id="PF02801">
    <property type="entry name" value="Ketoacyl-synt_C"/>
    <property type="match status" value="2"/>
</dbReference>
<dbReference type="InterPro" id="IPR014030">
    <property type="entry name" value="Ketoacyl_synth_N"/>
</dbReference>
<dbReference type="InterPro" id="IPR002364">
    <property type="entry name" value="Quin_OxRdtase/zeta-crystal_CS"/>
</dbReference>
<evidence type="ECO:0000256" key="2">
    <source>
        <dbReference type="ARBA" id="ARBA00004792"/>
    </source>
</evidence>
<evidence type="ECO:0000256" key="5">
    <source>
        <dbReference type="ARBA" id="ARBA00022679"/>
    </source>
</evidence>
<feature type="active site" description="Proton donor; for dehydratase activity" evidence="9">
    <location>
        <position position="2652"/>
    </location>
</feature>
<proteinExistence type="predicted"/>
<dbReference type="RefSeq" id="WP_275307873.1">
    <property type="nucleotide sequence ID" value="NZ_CP095749.1"/>
</dbReference>
<dbReference type="Pfam" id="PF13602">
    <property type="entry name" value="ADH_zinc_N_2"/>
    <property type="match status" value="1"/>
</dbReference>
<evidence type="ECO:0000259" key="13">
    <source>
        <dbReference type="PROSITE" id="PS52019"/>
    </source>
</evidence>
<dbReference type="Pfam" id="PF14765">
    <property type="entry name" value="PS-DH"/>
    <property type="match status" value="1"/>
</dbReference>
<evidence type="ECO:0000256" key="3">
    <source>
        <dbReference type="ARBA" id="ARBA00022450"/>
    </source>
</evidence>
<dbReference type="Gene3D" id="6.10.140.1830">
    <property type="match status" value="1"/>
</dbReference>
<feature type="region of interest" description="Disordered" evidence="10">
    <location>
        <begin position="456"/>
        <end position="484"/>
    </location>
</feature>
<dbReference type="Gene3D" id="3.40.50.11460">
    <property type="match status" value="2"/>
</dbReference>
<dbReference type="PROSITE" id="PS52019">
    <property type="entry name" value="PKS_MFAS_DH"/>
    <property type="match status" value="1"/>
</dbReference>
<evidence type="ECO:0000313" key="14">
    <source>
        <dbReference type="EMBL" id="WEB40711.1"/>
    </source>
</evidence>
<organism evidence="14 15">
    <name type="scientific">Streptomyces yunnanensis</name>
    <dbReference type="NCBI Taxonomy" id="156453"/>
    <lineage>
        <taxon>Bacteria</taxon>
        <taxon>Bacillati</taxon>
        <taxon>Actinomycetota</taxon>
        <taxon>Actinomycetes</taxon>
        <taxon>Kitasatosporales</taxon>
        <taxon>Streptomycetaceae</taxon>
        <taxon>Streptomyces</taxon>
    </lineage>
</organism>
<keyword evidence="6" id="KW-0045">Antibiotic biosynthesis</keyword>
<accession>A0ABY8A7N7</accession>
<evidence type="ECO:0000259" key="12">
    <source>
        <dbReference type="PROSITE" id="PS52004"/>
    </source>
</evidence>
<keyword evidence="3" id="KW-0596">Phosphopantetheine</keyword>
<dbReference type="PROSITE" id="PS00012">
    <property type="entry name" value="PHOSPHOPANTETHEINE"/>
    <property type="match status" value="2"/>
</dbReference>
<feature type="domain" description="PKS/mFAS DH" evidence="13">
    <location>
        <begin position="2457"/>
        <end position="2730"/>
    </location>
</feature>
<dbReference type="Gene3D" id="1.10.1200.10">
    <property type="entry name" value="ACP-like"/>
    <property type="match status" value="2"/>
</dbReference>
<feature type="domain" description="Carrier" evidence="11">
    <location>
        <begin position="3549"/>
        <end position="3624"/>
    </location>
</feature>
<dbReference type="CDD" id="cd08952">
    <property type="entry name" value="KR_1_SDR_x"/>
    <property type="match status" value="1"/>
</dbReference>
<dbReference type="PANTHER" id="PTHR43775">
    <property type="entry name" value="FATTY ACID SYNTHASE"/>
    <property type="match status" value="1"/>
</dbReference>
<dbReference type="InterPro" id="IPR049900">
    <property type="entry name" value="PKS_mFAS_DH"/>
</dbReference>
<dbReference type="Pfam" id="PF08990">
    <property type="entry name" value="Docking"/>
    <property type="match status" value="1"/>
</dbReference>
<dbReference type="SMART" id="SM00823">
    <property type="entry name" value="PKS_PP"/>
    <property type="match status" value="2"/>
</dbReference>
<dbReference type="Gene3D" id="3.90.180.10">
    <property type="entry name" value="Medium-chain alcohol dehydrogenases, catalytic domain"/>
    <property type="match status" value="1"/>
</dbReference>
<dbReference type="NCBIfam" id="NF045894">
    <property type="entry name" value="PKS_plus_SDR"/>
    <property type="match status" value="1"/>
</dbReference>
<dbReference type="InterPro" id="IPR036291">
    <property type="entry name" value="NAD(P)-bd_dom_sf"/>
</dbReference>
<evidence type="ECO:0000313" key="15">
    <source>
        <dbReference type="Proteomes" id="UP001218629"/>
    </source>
</evidence>
<dbReference type="PANTHER" id="PTHR43775:SF51">
    <property type="entry name" value="INACTIVE PHENOLPHTHIOCEROL SYNTHESIS POLYKETIDE SYNTHASE TYPE I PKS1-RELATED"/>
    <property type="match status" value="1"/>
</dbReference>
<dbReference type="SMART" id="SM00826">
    <property type="entry name" value="PKS_DH"/>
    <property type="match status" value="1"/>
</dbReference>
<dbReference type="InterPro" id="IPR016036">
    <property type="entry name" value="Malonyl_transacylase_ACP-bd"/>
</dbReference>
<dbReference type="InterPro" id="IPR013154">
    <property type="entry name" value="ADH-like_N"/>
</dbReference>
<feature type="domain" description="Ketosynthase family 3 (KS3)" evidence="12">
    <location>
        <begin position="1562"/>
        <end position="1986"/>
    </location>
</feature>
<dbReference type="InterPro" id="IPR020841">
    <property type="entry name" value="PKS_Beta-ketoAc_synthase_dom"/>
</dbReference>
<keyword evidence="15" id="KW-1185">Reference proteome</keyword>
<evidence type="ECO:0000256" key="10">
    <source>
        <dbReference type="SAM" id="MobiDB-lite"/>
    </source>
</evidence>